<sequence>MEDPPTVIQRVQQVNGAGAMRQERDMVDGQMGQQERHQSQPDPDALVHRNVGRIAHPGLGIG</sequence>
<evidence type="ECO:0000313" key="2">
    <source>
        <dbReference type="EMBL" id="RJE16370.1"/>
    </source>
</evidence>
<name>A0A3A2Z0V5_9EURO</name>
<keyword evidence="3" id="KW-1185">Reference proteome</keyword>
<accession>A0A3A2Z0V5</accession>
<feature type="region of interest" description="Disordered" evidence="1">
    <location>
        <begin position="15"/>
        <end position="44"/>
    </location>
</feature>
<evidence type="ECO:0000313" key="3">
    <source>
        <dbReference type="Proteomes" id="UP000266188"/>
    </source>
</evidence>
<dbReference type="EMBL" id="MVGC01006423">
    <property type="protein sequence ID" value="RJE16370.1"/>
    <property type="molecule type" value="Genomic_DNA"/>
</dbReference>
<protein>
    <submittedName>
        <fullName evidence="2">Uncharacterized protein</fullName>
    </submittedName>
</protein>
<dbReference type="Proteomes" id="UP000266188">
    <property type="component" value="Unassembled WGS sequence"/>
</dbReference>
<proteinExistence type="predicted"/>
<evidence type="ECO:0000256" key="1">
    <source>
        <dbReference type="SAM" id="MobiDB-lite"/>
    </source>
</evidence>
<dbReference type="AlphaFoldDB" id="A0A3A2Z0V5"/>
<organism evidence="2 3">
    <name type="scientific">Aspergillus sclerotialis</name>
    <dbReference type="NCBI Taxonomy" id="2070753"/>
    <lineage>
        <taxon>Eukaryota</taxon>
        <taxon>Fungi</taxon>
        <taxon>Dikarya</taxon>
        <taxon>Ascomycota</taxon>
        <taxon>Pezizomycotina</taxon>
        <taxon>Eurotiomycetes</taxon>
        <taxon>Eurotiomycetidae</taxon>
        <taxon>Eurotiales</taxon>
        <taxon>Aspergillaceae</taxon>
        <taxon>Aspergillus</taxon>
        <taxon>Aspergillus subgen. Polypaecilum</taxon>
    </lineage>
</organism>
<gene>
    <name evidence="2" type="ORF">PHISCL_11293</name>
</gene>
<comment type="caution">
    <text evidence="2">The sequence shown here is derived from an EMBL/GenBank/DDBJ whole genome shotgun (WGS) entry which is preliminary data.</text>
</comment>
<reference evidence="3" key="1">
    <citation type="submission" date="2017-02" db="EMBL/GenBank/DDBJ databases">
        <authorList>
            <person name="Tafer H."/>
            <person name="Lopandic K."/>
        </authorList>
    </citation>
    <scope>NUCLEOTIDE SEQUENCE [LARGE SCALE GENOMIC DNA]</scope>
    <source>
        <strain evidence="3">CBS 366.77</strain>
    </source>
</reference>